<gene>
    <name evidence="1" type="ORF">GCM10022207_94670</name>
</gene>
<accession>A0ABP7LXE9</accession>
<evidence type="ECO:0000313" key="2">
    <source>
        <dbReference type="Proteomes" id="UP001501563"/>
    </source>
</evidence>
<reference evidence="2" key="1">
    <citation type="journal article" date="2019" name="Int. J. Syst. Evol. Microbiol.">
        <title>The Global Catalogue of Microorganisms (GCM) 10K type strain sequencing project: providing services to taxonomists for standard genome sequencing and annotation.</title>
        <authorList>
            <consortium name="The Broad Institute Genomics Platform"/>
            <consortium name="The Broad Institute Genome Sequencing Center for Infectious Disease"/>
            <person name="Wu L."/>
            <person name="Ma J."/>
        </authorList>
    </citation>
    <scope>NUCLEOTIDE SEQUENCE [LARGE SCALE GENOMIC DNA]</scope>
    <source>
        <strain evidence="2">JCM 16578</strain>
    </source>
</reference>
<proteinExistence type="predicted"/>
<protein>
    <submittedName>
        <fullName evidence="1">Uncharacterized protein</fullName>
    </submittedName>
</protein>
<sequence>MPAHRQGVDLGVGDSDAGVVGVGVEFGLDPEPGACGSGCDGIHDDVVAGQWSAGQFMEMWENSWCSTLFHFDVQGGMWQTVNCRPVSAARAASSVFHARVR</sequence>
<dbReference type="EMBL" id="BAAAZA010000102">
    <property type="protein sequence ID" value="GAA3910473.1"/>
    <property type="molecule type" value="Genomic_DNA"/>
</dbReference>
<dbReference type="Proteomes" id="UP001501563">
    <property type="component" value="Unassembled WGS sequence"/>
</dbReference>
<evidence type="ECO:0000313" key="1">
    <source>
        <dbReference type="EMBL" id="GAA3910473.1"/>
    </source>
</evidence>
<keyword evidence="2" id="KW-1185">Reference proteome</keyword>
<name>A0ABP7LXE9_9ACTN</name>
<organism evidence="1 2">
    <name type="scientific">Streptomyces lannensis</name>
    <dbReference type="NCBI Taxonomy" id="766498"/>
    <lineage>
        <taxon>Bacteria</taxon>
        <taxon>Bacillati</taxon>
        <taxon>Actinomycetota</taxon>
        <taxon>Actinomycetes</taxon>
        <taxon>Kitasatosporales</taxon>
        <taxon>Streptomycetaceae</taxon>
        <taxon>Streptomyces</taxon>
    </lineage>
</organism>
<comment type="caution">
    <text evidence="1">The sequence shown here is derived from an EMBL/GenBank/DDBJ whole genome shotgun (WGS) entry which is preliminary data.</text>
</comment>